<dbReference type="KEGG" id="pmai:CF386_07370"/>
<gene>
    <name evidence="2" type="ORF">CF386_07370</name>
</gene>
<feature type="compositionally biased region" description="Acidic residues" evidence="1">
    <location>
        <begin position="1088"/>
        <end position="1138"/>
    </location>
</feature>
<name>A0A220VF39_9GAMM</name>
<reference evidence="2 3" key="1">
    <citation type="journal article" date="2016" name="Int. J. Syst. Evol. Microbiol.">
        <title>Paraphotobacterium marinum gen. nov., sp. nov., a member of the family Vibrionaceae, isolated from surface seawater.</title>
        <authorList>
            <person name="Huang Z."/>
            <person name="Dong C."/>
            <person name="Shao Z."/>
        </authorList>
    </citation>
    <scope>NUCLEOTIDE SEQUENCE [LARGE SCALE GENOMIC DNA]</scope>
    <source>
        <strain evidence="2 3">NSCS20N07D</strain>
    </source>
</reference>
<dbReference type="InterPro" id="IPR028974">
    <property type="entry name" value="TSP_type-3_rpt"/>
</dbReference>
<sequence length="1592" mass="171537">MSFQGNDAGSSVDYIENLVVDDKGQIYVAGRVFGDHANYDSSLETNMLSGTGNIPVLSKYNYDGSLDWIMQPGHSGNSSDRGGARGVAVYGNYVFVAGYSLLSHYGDNSSTPYGDAGVLEGESDAFLEVYEIDSSSNTSTVTVPNTALKAALRFGTTQFESIRDIKVIEQGGDLKLYIVGTSEGQIDGFMNGSEDKINYVDASIDNDSNDYFDYFIAKYDVDLSNGVTLNADCALSVNDNTFDEEAFRMEIDSNGNMFVAGRTASGDNDNTRDGFIAKFNNNCEREWTSTFDTQQNNRENYVTDIVLSVNENRIYFTGLVKNGQMLNETEQASQSFGGTDYFVGAINTVNGDLIDLDQYGTNQNDSGQSITISSDNVIYTTVLVVDSGSLGGDNPQGSSVIHKFYDLSYDYNNTGLTGIPGPINNDNVPTNSEQDGDNCAFSDEADGTTGETDPFLVDCIPSLTGVGAGTDDGFDLDSDGDGVGDDDDDCPNTPIGSPVNDSGCTDTDGDGLPDNDECSTDSVNDYASLNDSGNYELLIYTGIPSIYETPITGYINGSKTKIITSDLSAQIIEISDDDIMLHDNYSSDGQLSDDKPNSQILASQLVVGTTTYPMTREIHSLARITAENLTTGESGYLYSIGVNNSTAGAFATSIILNEGDEVKLTALNSEWFTGQVNYAELIASEVSLPYCENDTDNDGIPDYLDPDSDNDGVGDGEDDFPNDPNEDTDSDGDGVGDNEDDFPDDENEHTDSDGDGVGDNEDDFPNDPNEDTDTDGDGVGNNEDTDDDGDGLADTDECSTDSINNYTSLNESGNYELLIYTGIPSIYETANSGYINGSKTKIITSDLSAQTIEISDDDIMLHDNFNTSGQLSDDNPNSQLLASELVIGSNSLSANQEIYSIARITAENLTTGESGYLYSLRINTTTGAFATSIILNEGDEVKLTAIGSEWFTGQVNYSELIASEVSLPSCENDTDNDGIPDYLDPDSDNDGVDDGVDSDPLDPNVSAIVAYFIEFEPGKYAYPLFETEDEVNAYIQTNNETGGAHTHTYTSDPSLTTWYMPNFAHEMDGSSSPVNTDLITYVEIPSDWDEDGILNDDDTDNDNDGVSDEDDAFPYDDSETTDTDGDGVGDNTDDFPTDENEHTDSDGDGVGDNEDDFPDDVNEDTDTDGDGIGNNEDTDDDGDGLADTSECTSGIEFSSADENGNFEFIVYGNIVENPVNTSEKQLFFDGSRTITLNNILSEVITVNDDDDMLHDDLSSVGQMEDNNSDTQRLVNATTITDFTANNNIYSIARSIVENETTGESGFIYSLRSPPSQNYIYASTIALSDSDVIKITSSNNESIQNPIFGIGQARYTDLIVSDGKNNCDIDTDNDGIPNYLDPDSDNDGVNDGDDFDPQNANISVEAPEFDVVNIANIPYVLVEGFNNIINSGCQAWENTTNNNLGIPDIPNVGTLLVNANSQYATLEGELANKWTNGDGVDAMVMSFFSTTTTYSVRLKLSDDSFTEQQQVLQNKVSQSINGTYISGCGTGANTMSYNNTTQLNYAEIEFSNFNIPDGLSVKGAEIISEGPDPEMPFFVITENAQWSGANVSD</sequence>
<evidence type="ECO:0000313" key="2">
    <source>
        <dbReference type="EMBL" id="ASK78880.1"/>
    </source>
</evidence>
<keyword evidence="3" id="KW-1185">Reference proteome</keyword>
<feature type="compositionally biased region" description="Acidic residues" evidence="1">
    <location>
        <begin position="1381"/>
        <end position="1395"/>
    </location>
</feature>
<organism evidence="2 3">
    <name type="scientific">Paraphotobacterium marinum</name>
    <dbReference type="NCBI Taxonomy" id="1755811"/>
    <lineage>
        <taxon>Bacteria</taxon>
        <taxon>Pseudomonadati</taxon>
        <taxon>Pseudomonadota</taxon>
        <taxon>Gammaproteobacteria</taxon>
        <taxon>Vibrionales</taxon>
        <taxon>Vibrionaceae</taxon>
        <taxon>Paraphotobacterium</taxon>
    </lineage>
</organism>
<feature type="compositionally biased region" description="Acidic residues" evidence="1">
    <location>
        <begin position="693"/>
        <end position="776"/>
    </location>
</feature>
<feature type="region of interest" description="Disordered" evidence="1">
    <location>
        <begin position="693"/>
        <end position="799"/>
    </location>
</feature>
<feature type="region of interest" description="Disordered" evidence="1">
    <location>
        <begin position="1380"/>
        <end position="1399"/>
    </location>
</feature>
<feature type="compositionally biased region" description="Acidic residues" evidence="1">
    <location>
        <begin position="972"/>
        <end position="999"/>
    </location>
</feature>
<dbReference type="OrthoDB" id="9785394at2"/>
<feature type="region of interest" description="Disordered" evidence="1">
    <location>
        <begin position="425"/>
        <end position="454"/>
    </location>
</feature>
<dbReference type="SUPFAM" id="SSF103647">
    <property type="entry name" value="TSP type-3 repeat"/>
    <property type="match status" value="2"/>
</dbReference>
<feature type="region of interest" description="Disordered" evidence="1">
    <location>
        <begin position="1088"/>
        <end position="1199"/>
    </location>
</feature>
<feature type="compositionally biased region" description="Acidic residues" evidence="1">
    <location>
        <begin position="1146"/>
        <end position="1169"/>
    </location>
</feature>
<protein>
    <submittedName>
        <fullName evidence="2">Uncharacterized protein</fullName>
    </submittedName>
</protein>
<feature type="compositionally biased region" description="Polar residues" evidence="1">
    <location>
        <begin position="1189"/>
        <end position="1199"/>
    </location>
</feature>
<dbReference type="Gene3D" id="4.10.1080.10">
    <property type="entry name" value="TSP type-3 repeat"/>
    <property type="match status" value="5"/>
</dbReference>
<proteinExistence type="predicted"/>
<dbReference type="PANTHER" id="PTHR10199">
    <property type="entry name" value="THROMBOSPONDIN"/>
    <property type="match status" value="1"/>
</dbReference>
<dbReference type="Proteomes" id="UP000242175">
    <property type="component" value="Chromosome small"/>
</dbReference>
<feature type="region of interest" description="Disordered" evidence="1">
    <location>
        <begin position="470"/>
        <end position="511"/>
    </location>
</feature>
<dbReference type="EMBL" id="CP022356">
    <property type="protein sequence ID" value="ASK78880.1"/>
    <property type="molecule type" value="Genomic_DNA"/>
</dbReference>
<dbReference type="RefSeq" id="WP_089073788.1">
    <property type="nucleotide sequence ID" value="NZ_CP022356.1"/>
</dbReference>
<evidence type="ECO:0000313" key="3">
    <source>
        <dbReference type="Proteomes" id="UP000242175"/>
    </source>
</evidence>
<feature type="compositionally biased region" description="Acidic residues" evidence="1">
    <location>
        <begin position="472"/>
        <end position="490"/>
    </location>
</feature>
<feature type="compositionally biased region" description="Acidic residues" evidence="1">
    <location>
        <begin position="783"/>
        <end position="799"/>
    </location>
</feature>
<accession>A0A220VF39</accession>
<dbReference type="GO" id="GO:0005509">
    <property type="term" value="F:calcium ion binding"/>
    <property type="evidence" value="ECO:0007669"/>
    <property type="project" value="InterPro"/>
</dbReference>
<dbReference type="PANTHER" id="PTHR10199:SF119">
    <property type="entry name" value="RE20510P"/>
    <property type="match status" value="1"/>
</dbReference>
<feature type="region of interest" description="Disordered" evidence="1">
    <location>
        <begin position="968"/>
        <end position="999"/>
    </location>
</feature>
<evidence type="ECO:0000256" key="1">
    <source>
        <dbReference type="SAM" id="MobiDB-lite"/>
    </source>
</evidence>